<dbReference type="GO" id="GO:0052621">
    <property type="term" value="F:diguanylate cyclase activity"/>
    <property type="evidence" value="ECO:0007669"/>
    <property type="project" value="UniProtKB-EC"/>
</dbReference>
<dbReference type="InterPro" id="IPR011990">
    <property type="entry name" value="TPR-like_helical_dom_sf"/>
</dbReference>
<sequence length="727" mass="83674">METCKLEKVFADYSLIEKIDKLNISAEEVIRHTPIKSIELSGEAFKLSKRIQYKKGAAKSLFIKGKASYIFGNSEEAISFLMDALQITKEENLKEFEADILNVLGNVNLDLSNYNSALDYYMKSLEIIHQFDYKNSECRVLNNVGEIYKDLKNYEEALKYYLQSLEICNLISAENVKCIVLQNIGEVYYYLNDFQTAKDFTEKSLQLSRMVKDRMIEAACLHQLGKINLKQDNSMESLNLFLRSLEISKETNERYFMITVMIDLHRLLVKNNKNDEAIDYLGKALSLAYEINSKELISKINSYLAETHEKIGQFDKALYYYKKFHDHEKKVIDESVEHKLKNITLQFKMEQSLQEKEIYRLKNVELKEKTDALEKKTAELLEFYNNMKTISQIGQDITSTLNFEKILQLVYVSINNLMPAYTFGIALYDKETETVEYSLFIENSKRYPVFSNRIGNKSGWASWCIVNKKEILINDVENEYKLYLEDRKITPGARTQSLIYCPLIFEDNVLGVITVQSLTKNAYSQYNLDTVKALASYIAIAIRNAQKSNDLEELNERLLVLSNLDGLTEIPNRRYFDEQAEADWNNAKINKEPYTIMLIDVDSFKEYNDNYSHLAGDYCLKQIAKTLQAAANEFHGFAARYGGDEFAAVFKNTSTEAALNIADKMKSLIDGLNIEHKFSKAADHVTLTFGLCTINPKEELTVNHISALADKALYAAKQKGRNRIGVY</sequence>
<dbReference type="EC" id="2.7.7.65" evidence="4"/>
<dbReference type="InterPro" id="IPR000160">
    <property type="entry name" value="GGDEF_dom"/>
</dbReference>
<organism evidence="4 5">
    <name type="scientific">Candidatus Clostridium radicumherbarum</name>
    <dbReference type="NCBI Taxonomy" id="3381662"/>
    <lineage>
        <taxon>Bacteria</taxon>
        <taxon>Bacillati</taxon>
        <taxon>Bacillota</taxon>
        <taxon>Clostridia</taxon>
        <taxon>Eubacteriales</taxon>
        <taxon>Clostridiaceae</taxon>
        <taxon>Clostridium</taxon>
    </lineage>
</organism>
<dbReference type="Pfam" id="PF13185">
    <property type="entry name" value="GAF_2"/>
    <property type="match status" value="1"/>
</dbReference>
<evidence type="ECO:0000256" key="2">
    <source>
        <dbReference type="SAM" id="Coils"/>
    </source>
</evidence>
<reference evidence="4 5" key="1">
    <citation type="submission" date="2024-11" db="EMBL/GenBank/DDBJ databases">
        <authorList>
            <person name="Heng Y.C."/>
            <person name="Lim A.C.H."/>
            <person name="Lee J.K.Y."/>
            <person name="Kittelmann S."/>
        </authorList>
    </citation>
    <scope>NUCLEOTIDE SEQUENCE [LARGE SCALE GENOMIC DNA]</scope>
    <source>
        <strain evidence="4 5">WILCCON 0202</strain>
    </source>
</reference>
<dbReference type="SMART" id="SM00267">
    <property type="entry name" value="GGDEF"/>
    <property type="match status" value="1"/>
</dbReference>
<dbReference type="Proteomes" id="UP001623661">
    <property type="component" value="Unassembled WGS sequence"/>
</dbReference>
<protein>
    <submittedName>
        <fullName evidence="4">Diguanylate cyclase domain-containing protein</fullName>
        <ecNumber evidence="4">2.7.7.65</ecNumber>
    </submittedName>
</protein>
<keyword evidence="5" id="KW-1185">Reference proteome</keyword>
<feature type="coiled-coil region" evidence="2">
    <location>
        <begin position="349"/>
        <end position="376"/>
    </location>
</feature>
<dbReference type="PANTHER" id="PTHR45138:SF9">
    <property type="entry name" value="DIGUANYLATE CYCLASE DGCM-RELATED"/>
    <property type="match status" value="1"/>
</dbReference>
<dbReference type="PROSITE" id="PS50005">
    <property type="entry name" value="TPR"/>
    <property type="match status" value="2"/>
</dbReference>
<dbReference type="InterPro" id="IPR029016">
    <property type="entry name" value="GAF-like_dom_sf"/>
</dbReference>
<comment type="caution">
    <text evidence="4">The sequence shown here is derived from an EMBL/GenBank/DDBJ whole genome shotgun (WGS) entry which is preliminary data.</text>
</comment>
<dbReference type="NCBIfam" id="TIGR00254">
    <property type="entry name" value="GGDEF"/>
    <property type="match status" value="1"/>
</dbReference>
<evidence type="ECO:0000313" key="5">
    <source>
        <dbReference type="Proteomes" id="UP001623661"/>
    </source>
</evidence>
<keyword evidence="4" id="KW-0548">Nucleotidyltransferase</keyword>
<name>A0ABW8TXD2_9CLOT</name>
<dbReference type="Gene3D" id="3.30.450.40">
    <property type="match status" value="1"/>
</dbReference>
<feature type="repeat" description="TPR" evidence="1">
    <location>
        <begin position="98"/>
        <end position="131"/>
    </location>
</feature>
<dbReference type="Gene3D" id="1.25.40.10">
    <property type="entry name" value="Tetratricopeptide repeat domain"/>
    <property type="match status" value="2"/>
</dbReference>
<dbReference type="SMART" id="SM00028">
    <property type="entry name" value="TPR"/>
    <property type="match status" value="7"/>
</dbReference>
<proteinExistence type="predicted"/>
<dbReference type="InterPro" id="IPR003018">
    <property type="entry name" value="GAF"/>
</dbReference>
<dbReference type="InterPro" id="IPR019734">
    <property type="entry name" value="TPR_rpt"/>
</dbReference>
<keyword evidence="2" id="KW-0175">Coiled coil</keyword>
<dbReference type="Pfam" id="PF13424">
    <property type="entry name" value="TPR_12"/>
    <property type="match status" value="1"/>
</dbReference>
<dbReference type="InterPro" id="IPR043128">
    <property type="entry name" value="Rev_trsase/Diguanyl_cyclase"/>
</dbReference>
<dbReference type="Pfam" id="PF13181">
    <property type="entry name" value="TPR_8"/>
    <property type="match status" value="1"/>
</dbReference>
<keyword evidence="1" id="KW-0802">TPR repeat</keyword>
<dbReference type="SMART" id="SM00065">
    <property type="entry name" value="GAF"/>
    <property type="match status" value="1"/>
</dbReference>
<feature type="repeat" description="TPR" evidence="1">
    <location>
        <begin position="138"/>
        <end position="171"/>
    </location>
</feature>
<evidence type="ECO:0000256" key="1">
    <source>
        <dbReference type="PROSITE-ProRule" id="PRU00339"/>
    </source>
</evidence>
<dbReference type="EMBL" id="JBJHZY010000003">
    <property type="protein sequence ID" value="MFL0269216.1"/>
    <property type="molecule type" value="Genomic_DNA"/>
</dbReference>
<dbReference type="Gene3D" id="3.30.70.270">
    <property type="match status" value="1"/>
</dbReference>
<dbReference type="CDD" id="cd01949">
    <property type="entry name" value="GGDEF"/>
    <property type="match status" value="1"/>
</dbReference>
<accession>A0ABW8TXD2</accession>
<dbReference type="SUPFAM" id="SSF55073">
    <property type="entry name" value="Nucleotide cyclase"/>
    <property type="match status" value="1"/>
</dbReference>
<dbReference type="Pfam" id="PF00990">
    <property type="entry name" value="GGDEF"/>
    <property type="match status" value="1"/>
</dbReference>
<dbReference type="InterPro" id="IPR050469">
    <property type="entry name" value="Diguanylate_Cyclase"/>
</dbReference>
<dbReference type="SUPFAM" id="SSF48452">
    <property type="entry name" value="TPR-like"/>
    <property type="match status" value="2"/>
</dbReference>
<dbReference type="PANTHER" id="PTHR45138">
    <property type="entry name" value="REGULATORY COMPONENTS OF SENSORY TRANSDUCTION SYSTEM"/>
    <property type="match status" value="1"/>
</dbReference>
<evidence type="ECO:0000313" key="4">
    <source>
        <dbReference type="EMBL" id="MFL0269216.1"/>
    </source>
</evidence>
<dbReference type="PROSITE" id="PS50887">
    <property type="entry name" value="GGDEF"/>
    <property type="match status" value="1"/>
</dbReference>
<dbReference type="SUPFAM" id="SSF55781">
    <property type="entry name" value="GAF domain-like"/>
    <property type="match status" value="1"/>
</dbReference>
<keyword evidence="4" id="KW-0808">Transferase</keyword>
<feature type="domain" description="GGDEF" evidence="3">
    <location>
        <begin position="592"/>
        <end position="727"/>
    </location>
</feature>
<gene>
    <name evidence="4" type="ORF">ACJDUH_14070</name>
</gene>
<evidence type="ECO:0000259" key="3">
    <source>
        <dbReference type="PROSITE" id="PS50887"/>
    </source>
</evidence>
<dbReference type="InterPro" id="IPR029787">
    <property type="entry name" value="Nucleotide_cyclase"/>
</dbReference>
<dbReference type="RefSeq" id="WP_406765846.1">
    <property type="nucleotide sequence ID" value="NZ_JBJHZY010000003.1"/>
</dbReference>